<dbReference type="SUPFAM" id="SSF53335">
    <property type="entry name" value="S-adenosyl-L-methionine-dependent methyltransferases"/>
    <property type="match status" value="1"/>
</dbReference>
<dbReference type="OrthoDB" id="4134439at2"/>
<dbReference type="RefSeq" id="WP_040736759.1">
    <property type="nucleotide sequence ID" value="NZ_QJKF01000025.1"/>
</dbReference>
<evidence type="ECO:0000313" key="2">
    <source>
        <dbReference type="Proteomes" id="UP000247569"/>
    </source>
</evidence>
<comment type="caution">
    <text evidence="1">The sequence shown here is derived from an EMBL/GenBank/DDBJ whole genome shotgun (WGS) entry which is preliminary data.</text>
</comment>
<dbReference type="PIRSF" id="PIRSF017393">
    <property type="entry name" value="MTase_SAV2177"/>
    <property type="match status" value="1"/>
</dbReference>
<sequence length="277" mass="31097">MTSAEEKARLGNVDPDTPSIARVYDYALGGKDWFPVDRAAFEHLRTVVPHQADVGKTNRRWLERVVRYVTQIGGVRQILDLGSGLPTQKNTHEVAQEFGAEVEVVYVDNDPMCVTRSRELLQANEFTHFLDLDLTEPARVMTDAGVNRYLDLDQPLLLMQCGTLHHLDDDRDPAGIMAEYIRRLPSGSYVMISHFFDPGAADPELHTLARRAEQALHDEGLGTGRWRTREELTPLFDGVELLAPGLVQLHQWWPGGPGHRAPWPEELLIVGGLGRKP</sequence>
<dbReference type="InterPro" id="IPR029063">
    <property type="entry name" value="SAM-dependent_MTases_sf"/>
</dbReference>
<dbReference type="Gene3D" id="3.40.50.150">
    <property type="entry name" value="Vaccinia Virus protein VP39"/>
    <property type="match status" value="1"/>
</dbReference>
<dbReference type="GO" id="GO:0032259">
    <property type="term" value="P:methylation"/>
    <property type="evidence" value="ECO:0007669"/>
    <property type="project" value="UniProtKB-KW"/>
</dbReference>
<keyword evidence="1" id="KW-0808">Transferase</keyword>
<dbReference type="InterPro" id="IPR006764">
    <property type="entry name" value="SAM_dep_MeTrfase_SAV2177_type"/>
</dbReference>
<name>A0A318KB34_9NOCA</name>
<reference evidence="1 2" key="1">
    <citation type="submission" date="2018-05" db="EMBL/GenBank/DDBJ databases">
        <title>Genomic Encyclopedia of Type Strains, Phase IV (KMG-IV): sequencing the most valuable type-strain genomes for metagenomic binning, comparative biology and taxonomic classification.</title>
        <authorList>
            <person name="Goeker M."/>
        </authorList>
    </citation>
    <scope>NUCLEOTIDE SEQUENCE [LARGE SCALE GENOMIC DNA]</scope>
    <source>
        <strain evidence="1 2">DSM 44704</strain>
    </source>
</reference>
<dbReference type="EMBL" id="QJKF01000025">
    <property type="protein sequence ID" value="PXX54099.1"/>
    <property type="molecule type" value="Genomic_DNA"/>
</dbReference>
<protein>
    <submittedName>
        <fullName evidence="1">S-adenosyl methyltransferase</fullName>
    </submittedName>
</protein>
<dbReference type="AlphaFoldDB" id="A0A318KB34"/>
<dbReference type="Pfam" id="PF04672">
    <property type="entry name" value="Methyltransf_19"/>
    <property type="match status" value="1"/>
</dbReference>
<accession>A0A318KB34</accession>
<keyword evidence="2" id="KW-1185">Reference proteome</keyword>
<gene>
    <name evidence="1" type="ORF">DFR70_12580</name>
</gene>
<dbReference type="GO" id="GO:0008168">
    <property type="term" value="F:methyltransferase activity"/>
    <property type="evidence" value="ECO:0007669"/>
    <property type="project" value="UniProtKB-KW"/>
</dbReference>
<dbReference type="Proteomes" id="UP000247569">
    <property type="component" value="Unassembled WGS sequence"/>
</dbReference>
<evidence type="ECO:0000313" key="1">
    <source>
        <dbReference type="EMBL" id="PXX54099.1"/>
    </source>
</evidence>
<proteinExistence type="predicted"/>
<keyword evidence="1" id="KW-0489">Methyltransferase</keyword>
<organism evidence="1 2">
    <name type="scientific">Nocardia tenerifensis</name>
    <dbReference type="NCBI Taxonomy" id="228006"/>
    <lineage>
        <taxon>Bacteria</taxon>
        <taxon>Bacillati</taxon>
        <taxon>Actinomycetota</taxon>
        <taxon>Actinomycetes</taxon>
        <taxon>Mycobacteriales</taxon>
        <taxon>Nocardiaceae</taxon>
        <taxon>Nocardia</taxon>
    </lineage>
</organism>